<dbReference type="InterPro" id="IPR027417">
    <property type="entry name" value="P-loop_NTPase"/>
</dbReference>
<dbReference type="SUPFAM" id="SSF52540">
    <property type="entry name" value="P-loop containing nucleoside triphosphate hydrolases"/>
    <property type="match status" value="1"/>
</dbReference>
<evidence type="ECO:0000256" key="5">
    <source>
        <dbReference type="ARBA" id="ARBA00023235"/>
    </source>
</evidence>
<evidence type="ECO:0000256" key="9">
    <source>
        <dbReference type="ARBA" id="ARBA00048988"/>
    </source>
</evidence>
<dbReference type="InterPro" id="IPR000212">
    <property type="entry name" value="DNA_helicase_UvrD/REP"/>
</dbReference>
<dbReference type="Pfam" id="PF12705">
    <property type="entry name" value="PDDEXK_1"/>
    <property type="match status" value="1"/>
</dbReference>
<dbReference type="Pfam" id="PF13361">
    <property type="entry name" value="UvrD_C"/>
    <property type="match status" value="1"/>
</dbReference>
<dbReference type="InterPro" id="IPR038726">
    <property type="entry name" value="PDDEXK_AddAB-type"/>
</dbReference>
<protein>
    <recommendedName>
        <fullName evidence="7">DNA 3'-5' helicase</fullName>
        <ecNumber evidence="7">5.6.2.4</ecNumber>
    </recommendedName>
    <alternativeName>
        <fullName evidence="8">DNA 3'-5' helicase II</fullName>
    </alternativeName>
</protein>
<dbReference type="InterPro" id="IPR014017">
    <property type="entry name" value="DNA_helicase_UvrD-like_C"/>
</dbReference>
<dbReference type="PROSITE" id="PS51217">
    <property type="entry name" value="UVRD_HELICASE_CTER"/>
    <property type="match status" value="1"/>
</dbReference>
<evidence type="ECO:0000256" key="2">
    <source>
        <dbReference type="ARBA" id="ARBA00022801"/>
    </source>
</evidence>
<dbReference type="GO" id="GO:0043138">
    <property type="term" value="F:3'-5' DNA helicase activity"/>
    <property type="evidence" value="ECO:0007669"/>
    <property type="project" value="UniProtKB-EC"/>
</dbReference>
<evidence type="ECO:0000256" key="1">
    <source>
        <dbReference type="ARBA" id="ARBA00022741"/>
    </source>
</evidence>
<dbReference type="PANTHER" id="PTHR11070">
    <property type="entry name" value="UVRD / RECB / PCRA DNA HELICASE FAMILY MEMBER"/>
    <property type="match status" value="1"/>
</dbReference>
<evidence type="ECO:0000256" key="8">
    <source>
        <dbReference type="ARBA" id="ARBA00034923"/>
    </source>
</evidence>
<dbReference type="EMBL" id="CP121194">
    <property type="protein sequence ID" value="XBH11456.1"/>
    <property type="molecule type" value="Genomic_DNA"/>
</dbReference>
<feature type="domain" description="UvrD-like helicase ATP-binding" evidence="12">
    <location>
        <begin position="21"/>
        <end position="518"/>
    </location>
</feature>
<evidence type="ECO:0000256" key="11">
    <source>
        <dbReference type="SAM" id="MobiDB-lite"/>
    </source>
</evidence>
<comment type="catalytic activity">
    <reaction evidence="6">
        <text>Couples ATP hydrolysis with the unwinding of duplex DNA by translocating in the 3'-5' direction.</text>
        <dbReference type="EC" id="5.6.2.4"/>
    </reaction>
</comment>
<feature type="region of interest" description="Disordered" evidence="11">
    <location>
        <begin position="1"/>
        <end position="25"/>
    </location>
</feature>
<sequence length="1200" mass="132848">MTKLFVVGPEADTQDRTDAGRPPDWRERESALDITQSWIVEAPAGSGKTGLLIQRYLKLLGDESVEQPEQVLAITFTVKATGEIRERVVAQLEKASRNEPLQNDSDFERETRALAESVLQRDQMLEWGLLERPRRLKVRTIDSVCAEIAGSLPVLSGGGGGRAPVLDASGLHREAARRTLMQLGGTNSALNAALRLVLLHRDGNLAECERLLAGMLALRDQWGEFVPLTGRDLDDSYLDETVLPRLERALEQAICTGLTRLSQTLPDDLLRELSHLAGELGHADGYKGSASPIAICAGLHTAPEESAEHLEHWRALIHLMTKGDGGWRSGFRSDWLKFDLDKKNAARLKDLVVELHDRDDILAAIQAVNSLPPPRYPQEQWVVAKALFRVLSHALAELQLIFAERGECDFAELGLLAKTALRREDGVHDLEAALGMQLQHLLVDEMQDTSTSQYELIQLLTQSWDGHSQTVFLVGDPKQSIYLFRQARVERFVQTMLTEQLGDVPMRCLRLTANFRSQRGLVDAFNDDFSLMFPRAISAANISEVEYVSADAIRGSSTSGANDVVWHGNVLPAADSVARRRQSKTDAQAIRAIIEQWQARPLPQGRTDPWKIAVLVRSRNHLTDVIAALKKDNGAGAILFRAVDIEPLGERREVLDLFSLTRALLHPADRVAWLAVLHAPWCGLGLSELHMLAGADDDTWAQRCIDDVLAKRGHLLSDESCERLMRIWPVLQAASAQRNRLTTSQWVERTWRSLGGDAYLRPAEMSNARRYLQLLDEVEEQAGAIDLTLLKTRLNKLYAEAAVSAGAVDLITIHGAKGLEWDVVIVPGLEKKARVSGGRLLTWNEVDSGGADAAHVVLAPIVGKGEESRELNDWLNSIEKVRDAAERKRLFYVACTRAREELHLFAAPEAKSDGSISQAYGSLLSAAWPVAERHFAAGSESSDNVRKRFALSNQETPPSIADDTFIGDLAAVTANERPVMLERLPLDFLPAARFAEAQRLSYGDIPIETAAHFDRPEGSFEARALGNAVHGFLEIVTEQLARGLSAEQMLIEVAAWEPRIAAVLRGDGLTAVRVKQLASRVRTALENMLRDAEGLWTLGPREDAASEFALISWAETRKSVRLDRTFRAGPTPLAPGNDYLWIVDYKTATHGSEGIDAFLATERVKYCAQLEAYAQTITTAGKVRLALYYPFLPRLIWWAP</sequence>
<evidence type="ECO:0000313" key="14">
    <source>
        <dbReference type="EMBL" id="XBH11456.1"/>
    </source>
</evidence>
<gene>
    <name evidence="14" type="ORF">P4G45_06950</name>
</gene>
<feature type="domain" description="UvrD-like helicase C-terminal" evidence="13">
    <location>
        <begin position="534"/>
        <end position="818"/>
    </location>
</feature>
<dbReference type="Gene3D" id="1.10.486.10">
    <property type="entry name" value="PCRA, domain 4"/>
    <property type="match status" value="1"/>
</dbReference>
<dbReference type="GO" id="GO:0003677">
    <property type="term" value="F:DNA binding"/>
    <property type="evidence" value="ECO:0007669"/>
    <property type="project" value="InterPro"/>
</dbReference>
<evidence type="ECO:0000256" key="7">
    <source>
        <dbReference type="ARBA" id="ARBA00034808"/>
    </source>
</evidence>
<organism evidence="14">
    <name type="scientific">Edaphobacter paludis</name>
    <dbReference type="NCBI Taxonomy" id="3035702"/>
    <lineage>
        <taxon>Bacteria</taxon>
        <taxon>Pseudomonadati</taxon>
        <taxon>Acidobacteriota</taxon>
        <taxon>Terriglobia</taxon>
        <taxon>Terriglobales</taxon>
        <taxon>Acidobacteriaceae</taxon>
        <taxon>Edaphobacter</taxon>
    </lineage>
</organism>
<dbReference type="AlphaFoldDB" id="A0AAU7D276"/>
<keyword evidence="1 10" id="KW-0547">Nucleotide-binding</keyword>
<evidence type="ECO:0000259" key="12">
    <source>
        <dbReference type="PROSITE" id="PS51198"/>
    </source>
</evidence>
<evidence type="ECO:0000256" key="10">
    <source>
        <dbReference type="PROSITE-ProRule" id="PRU00560"/>
    </source>
</evidence>
<feature type="binding site" evidence="10">
    <location>
        <begin position="42"/>
        <end position="49"/>
    </location>
    <ligand>
        <name>ATP</name>
        <dbReference type="ChEBI" id="CHEBI:30616"/>
    </ligand>
</feature>
<keyword evidence="5" id="KW-0413">Isomerase</keyword>
<proteinExistence type="predicted"/>
<reference evidence="14" key="1">
    <citation type="submission" date="2023-03" db="EMBL/GenBank/DDBJ databases">
        <title>Edaphobacter sp.</title>
        <authorList>
            <person name="Huber K.J."/>
            <person name="Papendorf J."/>
            <person name="Pilke C."/>
            <person name="Bunk B."/>
            <person name="Sproeer C."/>
            <person name="Pester M."/>
        </authorList>
    </citation>
    <scope>NUCLEOTIDE SEQUENCE</scope>
    <source>
        <strain evidence="14">DSM 109919</strain>
    </source>
</reference>
<keyword evidence="3 10" id="KW-0347">Helicase</keyword>
<evidence type="ECO:0000256" key="6">
    <source>
        <dbReference type="ARBA" id="ARBA00034617"/>
    </source>
</evidence>
<dbReference type="InterPro" id="IPR014016">
    <property type="entry name" value="UvrD-like_ATP-bd"/>
</dbReference>
<dbReference type="GO" id="GO:0000725">
    <property type="term" value="P:recombinational repair"/>
    <property type="evidence" value="ECO:0007669"/>
    <property type="project" value="TreeGrafter"/>
</dbReference>
<keyword evidence="4 10" id="KW-0067">ATP-binding</keyword>
<dbReference type="PROSITE" id="PS51198">
    <property type="entry name" value="UVRD_HELICASE_ATP_BIND"/>
    <property type="match status" value="1"/>
</dbReference>
<dbReference type="GO" id="GO:0016787">
    <property type="term" value="F:hydrolase activity"/>
    <property type="evidence" value="ECO:0007669"/>
    <property type="project" value="UniProtKB-UniRule"/>
</dbReference>
<keyword evidence="2 10" id="KW-0378">Hydrolase</keyword>
<dbReference type="PANTHER" id="PTHR11070:SF2">
    <property type="entry name" value="ATP-DEPENDENT DNA HELICASE SRS2"/>
    <property type="match status" value="1"/>
</dbReference>
<dbReference type="EC" id="5.6.2.4" evidence="7"/>
<comment type="catalytic activity">
    <reaction evidence="9">
        <text>ATP + H2O = ADP + phosphate + H(+)</text>
        <dbReference type="Rhea" id="RHEA:13065"/>
        <dbReference type="ChEBI" id="CHEBI:15377"/>
        <dbReference type="ChEBI" id="CHEBI:15378"/>
        <dbReference type="ChEBI" id="CHEBI:30616"/>
        <dbReference type="ChEBI" id="CHEBI:43474"/>
        <dbReference type="ChEBI" id="CHEBI:456216"/>
        <dbReference type="EC" id="5.6.2.4"/>
    </reaction>
</comment>
<evidence type="ECO:0000259" key="13">
    <source>
        <dbReference type="PROSITE" id="PS51217"/>
    </source>
</evidence>
<evidence type="ECO:0000256" key="3">
    <source>
        <dbReference type="ARBA" id="ARBA00022806"/>
    </source>
</evidence>
<dbReference type="Gene3D" id="3.40.50.300">
    <property type="entry name" value="P-loop containing nucleotide triphosphate hydrolases"/>
    <property type="match status" value="3"/>
</dbReference>
<dbReference type="KEGG" id="epl:P4G45_06950"/>
<name>A0AAU7D276_9BACT</name>
<dbReference type="GO" id="GO:0033202">
    <property type="term" value="C:DNA helicase complex"/>
    <property type="evidence" value="ECO:0007669"/>
    <property type="project" value="TreeGrafter"/>
</dbReference>
<dbReference type="GO" id="GO:0005524">
    <property type="term" value="F:ATP binding"/>
    <property type="evidence" value="ECO:0007669"/>
    <property type="project" value="UniProtKB-UniRule"/>
</dbReference>
<feature type="compositionally biased region" description="Basic and acidic residues" evidence="11">
    <location>
        <begin position="13"/>
        <end position="25"/>
    </location>
</feature>
<dbReference type="RefSeq" id="WP_348268948.1">
    <property type="nucleotide sequence ID" value="NZ_CP121194.1"/>
</dbReference>
<evidence type="ECO:0000256" key="4">
    <source>
        <dbReference type="ARBA" id="ARBA00022840"/>
    </source>
</evidence>
<dbReference type="GO" id="GO:0005829">
    <property type="term" value="C:cytosol"/>
    <property type="evidence" value="ECO:0007669"/>
    <property type="project" value="TreeGrafter"/>
</dbReference>
<dbReference type="Pfam" id="PF00580">
    <property type="entry name" value="UvrD-helicase"/>
    <property type="match status" value="2"/>
</dbReference>
<accession>A0AAU7D276</accession>